<comment type="caution">
    <text evidence="1">The sequence shown here is derived from an EMBL/GenBank/DDBJ whole genome shotgun (WGS) entry which is preliminary data.</text>
</comment>
<dbReference type="EMBL" id="NJAK01000003">
    <property type="protein sequence ID" value="PHM59515.1"/>
    <property type="molecule type" value="Genomic_DNA"/>
</dbReference>
<sequence length="113" mass="13953">MSKVPGDFIGYSKFVVDSDWLRDQKELRYQKRLRQFEQWSKKWITVTRLKTDRLWTDWAIRQWLGKPKKQGKYNVFSVEDVKVAERKKAFKEWRQPRLDKKLSINEFFELPRL</sequence>
<keyword evidence="2" id="KW-1185">Reference proteome</keyword>
<evidence type="ECO:0000313" key="2">
    <source>
        <dbReference type="Proteomes" id="UP000222168"/>
    </source>
</evidence>
<evidence type="ECO:0000313" key="1">
    <source>
        <dbReference type="EMBL" id="PHM59515.1"/>
    </source>
</evidence>
<proteinExistence type="predicted"/>
<dbReference type="OrthoDB" id="5890741at2"/>
<gene>
    <name evidence="1" type="ORF">Xish_03634</name>
</gene>
<accession>A0A2D0K810</accession>
<dbReference type="RefSeq" id="WP_099119171.1">
    <property type="nucleotide sequence ID" value="NZ_NJAK01000003.1"/>
</dbReference>
<organism evidence="1 2">
    <name type="scientific">Xenorhabdus ishibashii</name>
    <dbReference type="NCBI Taxonomy" id="1034471"/>
    <lineage>
        <taxon>Bacteria</taxon>
        <taxon>Pseudomonadati</taxon>
        <taxon>Pseudomonadota</taxon>
        <taxon>Gammaproteobacteria</taxon>
        <taxon>Enterobacterales</taxon>
        <taxon>Morganellaceae</taxon>
        <taxon>Xenorhabdus</taxon>
    </lineage>
</organism>
<name>A0A2D0K810_9GAMM</name>
<dbReference type="Proteomes" id="UP000222168">
    <property type="component" value="Unassembled WGS sequence"/>
</dbReference>
<dbReference type="AlphaFoldDB" id="A0A2D0K810"/>
<protein>
    <submittedName>
        <fullName evidence="1">Uncharacterized protein</fullName>
    </submittedName>
</protein>
<reference evidence="1 2" key="1">
    <citation type="journal article" date="2017" name="Nat. Microbiol.">
        <title>Natural product diversity associated with the nematode symbionts Photorhabdus and Xenorhabdus.</title>
        <authorList>
            <person name="Tobias N.J."/>
            <person name="Wolff H."/>
            <person name="Djahanschiri B."/>
            <person name="Grundmann F."/>
            <person name="Kronenwerth M."/>
            <person name="Shi Y.M."/>
            <person name="Simonyi S."/>
            <person name="Grun P."/>
            <person name="Shapiro-Ilan D."/>
            <person name="Pidot S.J."/>
            <person name="Stinear T.P."/>
            <person name="Ebersberger I."/>
            <person name="Bode H.B."/>
        </authorList>
    </citation>
    <scope>NUCLEOTIDE SEQUENCE [LARGE SCALE GENOMIC DNA]</scope>
    <source>
        <strain evidence="1 2">DSM 22670</strain>
    </source>
</reference>